<evidence type="ECO:0000256" key="1">
    <source>
        <dbReference type="SAM" id="MobiDB-lite"/>
    </source>
</evidence>
<sequence>MDLSWRISSWTSSPRDSKNPSASTCCCSTLTTIEFAMSLARSFKRHELAPRTTPCRAAWEPASSSVAPILSLPDTASSVGQLSTQVAGCTVRRLTPSEIDERRRKVLCINCDETYSRGHNKVCKCLFLLDLAYDDDEEDEGDTTPAADPETLRIFLHAVTCVRPSNAMHLSIRLGDATLHALVDMGSTHNFLSQESAARVRLPLIQRAGLHVTVANGD</sequence>
<dbReference type="InterPro" id="IPR021109">
    <property type="entry name" value="Peptidase_aspartic_dom_sf"/>
</dbReference>
<dbReference type="Proteomes" id="UP000007752">
    <property type="component" value="Chromosome 4"/>
</dbReference>
<name>B9FDT5_ORYSJ</name>
<dbReference type="AlphaFoldDB" id="B9FDT5"/>
<dbReference type="CDD" id="cd00303">
    <property type="entry name" value="retropepsin_like"/>
    <property type="match status" value="1"/>
</dbReference>
<feature type="compositionally biased region" description="Polar residues" evidence="1">
    <location>
        <begin position="1"/>
        <end position="14"/>
    </location>
</feature>
<gene>
    <name evidence="2" type="ORF">OsJ_13847</name>
</gene>
<feature type="region of interest" description="Disordered" evidence="1">
    <location>
        <begin position="1"/>
        <end position="22"/>
    </location>
</feature>
<accession>B9FDT5</accession>
<evidence type="ECO:0000313" key="2">
    <source>
        <dbReference type="EMBL" id="EEE60518.1"/>
    </source>
</evidence>
<reference evidence="2" key="1">
    <citation type="journal article" date="2005" name="PLoS Biol.">
        <title>The genomes of Oryza sativa: a history of duplications.</title>
        <authorList>
            <person name="Yu J."/>
            <person name="Wang J."/>
            <person name="Lin W."/>
            <person name="Li S."/>
            <person name="Li H."/>
            <person name="Zhou J."/>
            <person name="Ni P."/>
            <person name="Dong W."/>
            <person name="Hu S."/>
            <person name="Zeng C."/>
            <person name="Zhang J."/>
            <person name="Zhang Y."/>
            <person name="Li R."/>
            <person name="Xu Z."/>
            <person name="Li S."/>
            <person name="Li X."/>
            <person name="Zheng H."/>
            <person name="Cong L."/>
            <person name="Lin L."/>
            <person name="Yin J."/>
            <person name="Geng J."/>
            <person name="Li G."/>
            <person name="Shi J."/>
            <person name="Liu J."/>
            <person name="Lv H."/>
            <person name="Li J."/>
            <person name="Wang J."/>
            <person name="Deng Y."/>
            <person name="Ran L."/>
            <person name="Shi X."/>
            <person name="Wang X."/>
            <person name="Wu Q."/>
            <person name="Li C."/>
            <person name="Ren X."/>
            <person name="Wang J."/>
            <person name="Wang X."/>
            <person name="Li D."/>
            <person name="Liu D."/>
            <person name="Zhang X."/>
            <person name="Ji Z."/>
            <person name="Zhao W."/>
            <person name="Sun Y."/>
            <person name="Zhang Z."/>
            <person name="Bao J."/>
            <person name="Han Y."/>
            <person name="Dong L."/>
            <person name="Ji J."/>
            <person name="Chen P."/>
            <person name="Wu S."/>
            <person name="Liu J."/>
            <person name="Xiao Y."/>
            <person name="Bu D."/>
            <person name="Tan J."/>
            <person name="Yang L."/>
            <person name="Ye C."/>
            <person name="Zhang J."/>
            <person name="Xu J."/>
            <person name="Zhou Y."/>
            <person name="Yu Y."/>
            <person name="Zhang B."/>
            <person name="Zhuang S."/>
            <person name="Wei H."/>
            <person name="Liu B."/>
            <person name="Lei M."/>
            <person name="Yu H."/>
            <person name="Li Y."/>
            <person name="Xu H."/>
            <person name="Wei S."/>
            <person name="He X."/>
            <person name="Fang L."/>
            <person name="Zhang Z."/>
            <person name="Zhang Y."/>
            <person name="Huang X."/>
            <person name="Su Z."/>
            <person name="Tong W."/>
            <person name="Li J."/>
            <person name="Tong Z."/>
            <person name="Li S."/>
            <person name="Ye J."/>
            <person name="Wang L."/>
            <person name="Fang L."/>
            <person name="Lei T."/>
            <person name="Chen C."/>
            <person name="Chen H."/>
            <person name="Xu Z."/>
            <person name="Li H."/>
            <person name="Huang H."/>
            <person name="Zhang F."/>
            <person name="Xu H."/>
            <person name="Li N."/>
            <person name="Zhao C."/>
            <person name="Li S."/>
            <person name="Dong L."/>
            <person name="Huang Y."/>
            <person name="Li L."/>
            <person name="Xi Y."/>
            <person name="Qi Q."/>
            <person name="Li W."/>
            <person name="Zhang B."/>
            <person name="Hu W."/>
            <person name="Zhang Y."/>
            <person name="Tian X."/>
            <person name="Jiao Y."/>
            <person name="Liang X."/>
            <person name="Jin J."/>
            <person name="Gao L."/>
            <person name="Zheng W."/>
            <person name="Hao B."/>
            <person name="Liu S."/>
            <person name="Wang W."/>
            <person name="Yuan L."/>
            <person name="Cao M."/>
            <person name="McDermott J."/>
            <person name="Samudrala R."/>
            <person name="Wang J."/>
            <person name="Wong G.K."/>
            <person name="Yang H."/>
        </authorList>
    </citation>
    <scope>NUCLEOTIDE SEQUENCE [LARGE SCALE GENOMIC DNA]</scope>
</reference>
<reference evidence="2" key="2">
    <citation type="submission" date="2008-12" db="EMBL/GenBank/DDBJ databases">
        <title>Improved gene annotation of the rice (Oryza sativa) genomes.</title>
        <authorList>
            <person name="Wang J."/>
            <person name="Li R."/>
            <person name="Fan W."/>
            <person name="Huang Q."/>
            <person name="Zhang J."/>
            <person name="Zhou Y."/>
            <person name="Hu Y."/>
            <person name="Zi S."/>
            <person name="Li J."/>
            <person name="Ni P."/>
            <person name="Zheng H."/>
            <person name="Zhang Y."/>
            <person name="Zhao M."/>
            <person name="Hao Q."/>
            <person name="McDermott J."/>
            <person name="Samudrala R."/>
            <person name="Kristiansen K."/>
            <person name="Wong G.K.-S."/>
        </authorList>
    </citation>
    <scope>NUCLEOTIDE SEQUENCE</scope>
</reference>
<organism evidence="2">
    <name type="scientific">Oryza sativa subsp. japonica</name>
    <name type="common">Rice</name>
    <dbReference type="NCBI Taxonomy" id="39947"/>
    <lineage>
        <taxon>Eukaryota</taxon>
        <taxon>Viridiplantae</taxon>
        <taxon>Streptophyta</taxon>
        <taxon>Embryophyta</taxon>
        <taxon>Tracheophyta</taxon>
        <taxon>Spermatophyta</taxon>
        <taxon>Magnoliopsida</taxon>
        <taxon>Liliopsida</taxon>
        <taxon>Poales</taxon>
        <taxon>Poaceae</taxon>
        <taxon>BOP clade</taxon>
        <taxon>Oryzoideae</taxon>
        <taxon>Oryzeae</taxon>
        <taxon>Oryzinae</taxon>
        <taxon>Oryza</taxon>
        <taxon>Oryza sativa</taxon>
    </lineage>
</organism>
<dbReference type="Gene3D" id="2.40.70.10">
    <property type="entry name" value="Acid Proteases"/>
    <property type="match status" value="1"/>
</dbReference>
<dbReference type="EMBL" id="CM000141">
    <property type="protein sequence ID" value="EEE60518.1"/>
    <property type="molecule type" value="Genomic_DNA"/>
</dbReference>
<proteinExistence type="predicted"/>
<protein>
    <submittedName>
        <fullName evidence="2">Uncharacterized protein</fullName>
    </submittedName>
</protein>